<reference evidence="8" key="1">
    <citation type="submission" date="2021-01" db="EMBL/GenBank/DDBJ databases">
        <authorList>
            <person name="Corre E."/>
            <person name="Pelletier E."/>
            <person name="Niang G."/>
            <person name="Scheremetjew M."/>
            <person name="Finn R."/>
            <person name="Kale V."/>
            <person name="Holt S."/>
            <person name="Cochrane G."/>
            <person name="Meng A."/>
            <person name="Brown T."/>
            <person name="Cohen L."/>
        </authorList>
    </citation>
    <scope>NUCLEOTIDE SEQUENCE</scope>
    <source>
        <strain evidence="8">CCMP1756</strain>
    </source>
</reference>
<evidence type="ECO:0000256" key="4">
    <source>
        <dbReference type="ARBA" id="ARBA00023239"/>
    </source>
</evidence>
<evidence type="ECO:0000313" key="10">
    <source>
        <dbReference type="Proteomes" id="UP000789595"/>
    </source>
</evidence>
<dbReference type="GO" id="GO:0004664">
    <property type="term" value="F:prephenate dehydratase activity"/>
    <property type="evidence" value="ECO:0007669"/>
    <property type="project" value="InterPro"/>
</dbReference>
<keyword evidence="4" id="KW-0456">Lyase</keyword>
<organism evidence="8">
    <name type="scientific">Pelagomonas calceolata</name>
    <dbReference type="NCBI Taxonomy" id="35677"/>
    <lineage>
        <taxon>Eukaryota</taxon>
        <taxon>Sar</taxon>
        <taxon>Stramenopiles</taxon>
        <taxon>Ochrophyta</taxon>
        <taxon>Pelagophyceae</taxon>
        <taxon>Pelagomonadales</taxon>
        <taxon>Pelagomonadaceae</taxon>
        <taxon>Pelagomonas</taxon>
    </lineage>
</organism>
<dbReference type="SUPFAM" id="SSF55021">
    <property type="entry name" value="ACT-like"/>
    <property type="match status" value="1"/>
</dbReference>
<dbReference type="EMBL" id="CAKKNE010000002">
    <property type="protein sequence ID" value="CAH0367231.1"/>
    <property type="molecule type" value="Genomic_DNA"/>
</dbReference>
<dbReference type="InterPro" id="IPR001086">
    <property type="entry name" value="Preph_deHydtase"/>
</dbReference>
<dbReference type="InterPro" id="IPR018528">
    <property type="entry name" value="Preph_deHydtase_CS"/>
</dbReference>
<dbReference type="Pfam" id="PF00800">
    <property type="entry name" value="PDT"/>
    <property type="match status" value="1"/>
</dbReference>
<keyword evidence="1" id="KW-0028">Amino-acid biosynthesis</keyword>
<dbReference type="GO" id="GO:0009094">
    <property type="term" value="P:L-phenylalanine biosynthetic process"/>
    <property type="evidence" value="ECO:0007669"/>
    <property type="project" value="UniProtKB-KW"/>
</dbReference>
<evidence type="ECO:0000256" key="5">
    <source>
        <dbReference type="ARBA" id="ARBA00029440"/>
    </source>
</evidence>
<evidence type="ECO:0000313" key="8">
    <source>
        <dbReference type="EMBL" id="CAE0703623.1"/>
    </source>
</evidence>
<dbReference type="PANTHER" id="PTHR21022">
    <property type="entry name" value="PREPHENATE DEHYDRATASE P PROTEIN"/>
    <property type="match status" value="1"/>
</dbReference>
<protein>
    <recommendedName>
        <fullName evidence="11">Prephenate dehydratase</fullName>
    </recommendedName>
</protein>
<accession>A0A7S4A4R5</accession>
<evidence type="ECO:0000256" key="1">
    <source>
        <dbReference type="ARBA" id="ARBA00022605"/>
    </source>
</evidence>
<dbReference type="GO" id="GO:0005737">
    <property type="term" value="C:cytoplasm"/>
    <property type="evidence" value="ECO:0007669"/>
    <property type="project" value="TreeGrafter"/>
</dbReference>
<evidence type="ECO:0000259" key="7">
    <source>
        <dbReference type="PROSITE" id="PS51671"/>
    </source>
</evidence>
<dbReference type="EMBL" id="HBIW01022092">
    <property type="protein sequence ID" value="CAE0703623.1"/>
    <property type="molecule type" value="Transcribed_RNA"/>
</dbReference>
<dbReference type="Gene3D" id="3.40.190.10">
    <property type="entry name" value="Periplasmic binding protein-like II"/>
    <property type="match status" value="2"/>
</dbReference>
<comment type="pathway">
    <text evidence="5">Amino-acid biosynthesis.</text>
</comment>
<dbReference type="CDD" id="cd13631">
    <property type="entry name" value="PBP2_Ct-PDT_like"/>
    <property type="match status" value="1"/>
</dbReference>
<dbReference type="PROSITE" id="PS51671">
    <property type="entry name" value="ACT"/>
    <property type="match status" value="1"/>
</dbReference>
<keyword evidence="2" id="KW-0057">Aromatic amino acid biosynthesis</keyword>
<dbReference type="OrthoDB" id="2414662at2759"/>
<evidence type="ECO:0008006" key="11">
    <source>
        <dbReference type="Google" id="ProtNLM"/>
    </source>
</evidence>
<evidence type="ECO:0000256" key="2">
    <source>
        <dbReference type="ARBA" id="ARBA00023141"/>
    </source>
</evidence>
<sequence>MRRNRRRSRLRRVVVVVVTASSNAFRALTRAPKRAQLRRHAAAVGKYGQHGAEVTGKVAFQGEHGAYSEEAVFQHFGDAVATLPCQSFEDLFAAVESGEAAYGMLPMENSQAGSINKAYDLLMDFDLRVHGETILRVQHALMALPREDGEANPLKVRSHPQALAQCENFLKSNGLAAQAGADTAGSAKEIADGNLRDVAAICSRLAATRYGLKILQLGIEDNKFNFTRFWVLAKGDAATPTTPKTSVVFAVSDKPGSLVAALEEFGRRNVNLVKLESRPRRRTAMPGFNYIFYLDFLGHHADDACRDALLGLLSSCAFVKLLGSYDAAPPLAEQLADESEGPVNDPTLMQI</sequence>
<evidence type="ECO:0000256" key="3">
    <source>
        <dbReference type="ARBA" id="ARBA00023222"/>
    </source>
</evidence>
<dbReference type="PROSITE" id="PS00857">
    <property type="entry name" value="PREPHENATE_DEHYDR_1"/>
    <property type="match status" value="1"/>
</dbReference>
<keyword evidence="10" id="KW-1185">Reference proteome</keyword>
<dbReference type="Gene3D" id="3.30.70.260">
    <property type="match status" value="1"/>
</dbReference>
<dbReference type="AlphaFoldDB" id="A0A7S4A4R5"/>
<dbReference type="SUPFAM" id="SSF53850">
    <property type="entry name" value="Periplasmic binding protein-like II"/>
    <property type="match status" value="1"/>
</dbReference>
<dbReference type="Proteomes" id="UP000789595">
    <property type="component" value="Unassembled WGS sequence"/>
</dbReference>
<dbReference type="NCBIfam" id="NF008865">
    <property type="entry name" value="PRK11898.1"/>
    <property type="match status" value="1"/>
</dbReference>
<evidence type="ECO:0000259" key="6">
    <source>
        <dbReference type="PROSITE" id="PS51171"/>
    </source>
</evidence>
<gene>
    <name evidence="8" type="ORF">PCAL00307_LOCUS19070</name>
    <name evidence="9" type="ORF">PECAL_2P02450</name>
</gene>
<reference evidence="9" key="2">
    <citation type="submission" date="2021-11" db="EMBL/GenBank/DDBJ databases">
        <authorList>
            <consortium name="Genoscope - CEA"/>
            <person name="William W."/>
        </authorList>
    </citation>
    <scope>NUCLEOTIDE SEQUENCE</scope>
</reference>
<dbReference type="PROSITE" id="PS51171">
    <property type="entry name" value="PREPHENATE_DEHYDR_3"/>
    <property type="match status" value="1"/>
</dbReference>
<feature type="domain" description="Prephenate dehydratase" evidence="6">
    <location>
        <begin position="57"/>
        <end position="234"/>
    </location>
</feature>
<feature type="domain" description="ACT" evidence="7">
    <location>
        <begin position="246"/>
        <end position="326"/>
    </location>
</feature>
<dbReference type="CDD" id="cd04905">
    <property type="entry name" value="ACT_CM-PDT"/>
    <property type="match status" value="1"/>
</dbReference>
<evidence type="ECO:0000313" key="9">
    <source>
        <dbReference type="EMBL" id="CAH0367231.1"/>
    </source>
</evidence>
<name>A0A7S4A4R5_9STRA</name>
<dbReference type="InterPro" id="IPR002912">
    <property type="entry name" value="ACT_dom"/>
</dbReference>
<keyword evidence="3" id="KW-0584">Phenylalanine biosynthesis</keyword>
<dbReference type="PANTHER" id="PTHR21022:SF19">
    <property type="entry name" value="PREPHENATE DEHYDRATASE-RELATED"/>
    <property type="match status" value="1"/>
</dbReference>
<dbReference type="InterPro" id="IPR045865">
    <property type="entry name" value="ACT-like_dom_sf"/>
</dbReference>
<proteinExistence type="predicted"/>